<gene>
    <name evidence="4" type="ORF">ACFQI8_04830</name>
</gene>
<evidence type="ECO:0000313" key="4">
    <source>
        <dbReference type="EMBL" id="MFC7128719.1"/>
    </source>
</evidence>
<dbReference type="Proteomes" id="UP001596460">
    <property type="component" value="Unassembled WGS sequence"/>
</dbReference>
<feature type="domain" description="Archaeal Type IV pilin N-terminal" evidence="3">
    <location>
        <begin position="11"/>
        <end position="97"/>
    </location>
</feature>
<dbReference type="PANTHER" id="PTHR38138:SF1">
    <property type="entry name" value="ARCHAEAL TYPE IV PILIN N-TERMINAL DOMAIN-CONTAINING PROTEIN"/>
    <property type="match status" value="1"/>
</dbReference>
<dbReference type="InterPro" id="IPR013373">
    <property type="entry name" value="Flagellin/pilin_N_arc"/>
</dbReference>
<reference evidence="4 5" key="1">
    <citation type="journal article" date="2019" name="Int. J. Syst. Evol. Microbiol.">
        <title>The Global Catalogue of Microorganisms (GCM) 10K type strain sequencing project: providing services to taxonomists for standard genome sequencing and annotation.</title>
        <authorList>
            <consortium name="The Broad Institute Genomics Platform"/>
            <consortium name="The Broad Institute Genome Sequencing Center for Infectious Disease"/>
            <person name="Wu L."/>
            <person name="Ma J."/>
        </authorList>
    </citation>
    <scope>NUCLEOTIDE SEQUENCE [LARGE SCALE GENOMIC DNA]</scope>
    <source>
        <strain evidence="4 5">DSM 26526</strain>
    </source>
</reference>
<evidence type="ECO:0000259" key="3">
    <source>
        <dbReference type="Pfam" id="PF07790"/>
    </source>
</evidence>
<keyword evidence="2" id="KW-0812">Transmembrane</keyword>
<keyword evidence="5" id="KW-1185">Reference proteome</keyword>
<accession>A0ABD5XGK8</accession>
<sequence>MKLNQLFADDDAVSPVIGVILMVAITVILAAVIGTFVLGLGEQTATAPQASFSFDYENNSADAASGDGVQGDVLRITHESGSQIAAERLSVSVTGAQDGAGGSENLATDEPDIPDPMNAGKTIELNDTSFGLGISNDAPAEDVNLASSTVRVVWTDESGSSSATLQRWSGPAA</sequence>
<keyword evidence="2" id="KW-1133">Transmembrane helix</keyword>
<organism evidence="4 5">
    <name type="scientific">Haloferax chudinovii</name>
    <dbReference type="NCBI Taxonomy" id="1109010"/>
    <lineage>
        <taxon>Archaea</taxon>
        <taxon>Methanobacteriati</taxon>
        <taxon>Methanobacteriota</taxon>
        <taxon>Stenosarchaea group</taxon>
        <taxon>Halobacteria</taxon>
        <taxon>Halobacteriales</taxon>
        <taxon>Haloferacaceae</taxon>
        <taxon>Haloferax</taxon>
    </lineage>
</organism>
<evidence type="ECO:0000256" key="1">
    <source>
        <dbReference type="SAM" id="MobiDB-lite"/>
    </source>
</evidence>
<dbReference type="Pfam" id="PF07790">
    <property type="entry name" value="Pilin_N"/>
    <property type="match status" value="1"/>
</dbReference>
<dbReference type="RefSeq" id="WP_390243134.1">
    <property type="nucleotide sequence ID" value="NZ_JBHTAB010000002.1"/>
</dbReference>
<evidence type="ECO:0000313" key="5">
    <source>
        <dbReference type="Proteomes" id="UP001596460"/>
    </source>
</evidence>
<dbReference type="PANTHER" id="PTHR38138">
    <property type="entry name" value="VNG6441H"/>
    <property type="match status" value="1"/>
</dbReference>
<feature type="transmembrane region" description="Helical" evidence="2">
    <location>
        <begin position="12"/>
        <end position="40"/>
    </location>
</feature>
<comment type="caution">
    <text evidence="4">The sequence shown here is derived from an EMBL/GenBank/DDBJ whole genome shotgun (WGS) entry which is preliminary data.</text>
</comment>
<dbReference type="InterPro" id="IPR012859">
    <property type="entry name" value="Pilin_N_archaeal"/>
</dbReference>
<proteinExistence type="predicted"/>
<evidence type="ECO:0000256" key="2">
    <source>
        <dbReference type="SAM" id="Phobius"/>
    </source>
</evidence>
<protein>
    <submittedName>
        <fullName evidence="4">Type IV pilin</fullName>
    </submittedName>
</protein>
<dbReference type="AlphaFoldDB" id="A0ABD5XGK8"/>
<dbReference type="EMBL" id="JBHTAB010000002">
    <property type="protein sequence ID" value="MFC7128719.1"/>
    <property type="molecule type" value="Genomic_DNA"/>
</dbReference>
<feature type="region of interest" description="Disordered" evidence="1">
    <location>
        <begin position="95"/>
        <end position="119"/>
    </location>
</feature>
<dbReference type="NCBIfam" id="TIGR02537">
    <property type="entry name" value="arch_flag_Nterm"/>
    <property type="match status" value="1"/>
</dbReference>
<keyword evidence="2" id="KW-0472">Membrane</keyword>
<name>A0ABD5XGK8_9EURY</name>